<reference evidence="1" key="2">
    <citation type="journal article" date="2024" name="Plant">
        <title>Genomic evolution and insights into agronomic trait innovations of Sesamum species.</title>
        <authorList>
            <person name="Miao H."/>
            <person name="Wang L."/>
            <person name="Qu L."/>
            <person name="Liu H."/>
            <person name="Sun Y."/>
            <person name="Le M."/>
            <person name="Wang Q."/>
            <person name="Wei S."/>
            <person name="Zheng Y."/>
            <person name="Lin W."/>
            <person name="Duan Y."/>
            <person name="Cao H."/>
            <person name="Xiong S."/>
            <person name="Wang X."/>
            <person name="Wei L."/>
            <person name="Li C."/>
            <person name="Ma Q."/>
            <person name="Ju M."/>
            <person name="Zhao R."/>
            <person name="Li G."/>
            <person name="Mu C."/>
            <person name="Tian Q."/>
            <person name="Mei H."/>
            <person name="Zhang T."/>
            <person name="Gao T."/>
            <person name="Zhang H."/>
        </authorList>
    </citation>
    <scope>NUCLEOTIDE SEQUENCE</scope>
    <source>
        <strain evidence="1">G02</strain>
    </source>
</reference>
<gene>
    <name evidence="1" type="ORF">Sradi_0818400</name>
</gene>
<dbReference type="AlphaFoldDB" id="A0AAW2VSC4"/>
<protein>
    <submittedName>
        <fullName evidence="1">Uncharacterized protein</fullName>
    </submittedName>
</protein>
<accession>A0AAW2VSC4</accession>
<dbReference type="EMBL" id="JACGWJ010000003">
    <property type="protein sequence ID" value="KAL0431924.1"/>
    <property type="molecule type" value="Genomic_DNA"/>
</dbReference>
<name>A0AAW2VSC4_SESRA</name>
<proteinExistence type="predicted"/>
<evidence type="ECO:0000313" key="1">
    <source>
        <dbReference type="EMBL" id="KAL0431924.1"/>
    </source>
</evidence>
<comment type="caution">
    <text evidence="1">The sequence shown here is derived from an EMBL/GenBank/DDBJ whole genome shotgun (WGS) entry which is preliminary data.</text>
</comment>
<organism evidence="1">
    <name type="scientific">Sesamum radiatum</name>
    <name type="common">Black benniseed</name>
    <dbReference type="NCBI Taxonomy" id="300843"/>
    <lineage>
        <taxon>Eukaryota</taxon>
        <taxon>Viridiplantae</taxon>
        <taxon>Streptophyta</taxon>
        <taxon>Embryophyta</taxon>
        <taxon>Tracheophyta</taxon>
        <taxon>Spermatophyta</taxon>
        <taxon>Magnoliopsida</taxon>
        <taxon>eudicotyledons</taxon>
        <taxon>Gunneridae</taxon>
        <taxon>Pentapetalae</taxon>
        <taxon>asterids</taxon>
        <taxon>lamiids</taxon>
        <taxon>Lamiales</taxon>
        <taxon>Pedaliaceae</taxon>
        <taxon>Sesamum</taxon>
    </lineage>
</organism>
<reference evidence="1" key="1">
    <citation type="submission" date="2020-06" db="EMBL/GenBank/DDBJ databases">
        <authorList>
            <person name="Li T."/>
            <person name="Hu X."/>
            <person name="Zhang T."/>
            <person name="Song X."/>
            <person name="Zhang H."/>
            <person name="Dai N."/>
            <person name="Sheng W."/>
            <person name="Hou X."/>
            <person name="Wei L."/>
        </authorList>
    </citation>
    <scope>NUCLEOTIDE SEQUENCE</scope>
    <source>
        <strain evidence="1">G02</strain>
        <tissue evidence="1">Leaf</tissue>
    </source>
</reference>
<sequence length="59" mass="6660">MQILAEALPQGIRILTDYNGIGDPEDHLDKFLAKADLLDTSDAGYCKIFPYYPIWRAMA</sequence>